<reference evidence="2" key="1">
    <citation type="submission" date="2006-10" db="EMBL/GenBank/DDBJ databases">
        <authorList>
            <person name="Amadeo P."/>
            <person name="Zhao Q."/>
            <person name="Wortman J."/>
            <person name="Fraser-Liggett C."/>
            <person name="Carlton J."/>
        </authorList>
    </citation>
    <scope>NUCLEOTIDE SEQUENCE</scope>
    <source>
        <strain evidence="2">G3</strain>
    </source>
</reference>
<accession>A2FPR8</accession>
<organism evidence="2 3">
    <name type="scientific">Trichomonas vaginalis (strain ATCC PRA-98 / G3)</name>
    <dbReference type="NCBI Taxonomy" id="412133"/>
    <lineage>
        <taxon>Eukaryota</taxon>
        <taxon>Metamonada</taxon>
        <taxon>Parabasalia</taxon>
        <taxon>Trichomonadida</taxon>
        <taxon>Trichomonadidae</taxon>
        <taxon>Trichomonas</taxon>
    </lineage>
</organism>
<dbReference type="AlphaFoldDB" id="A2FPR8"/>
<protein>
    <submittedName>
        <fullName evidence="2">Uncharacterized protein</fullName>
    </submittedName>
</protein>
<dbReference type="Proteomes" id="UP000001542">
    <property type="component" value="Unassembled WGS sequence"/>
</dbReference>
<reference evidence="2" key="2">
    <citation type="journal article" date="2007" name="Science">
        <title>Draft genome sequence of the sexually transmitted pathogen Trichomonas vaginalis.</title>
        <authorList>
            <person name="Carlton J.M."/>
            <person name="Hirt R.P."/>
            <person name="Silva J.C."/>
            <person name="Delcher A.L."/>
            <person name="Schatz M."/>
            <person name="Zhao Q."/>
            <person name="Wortman J.R."/>
            <person name="Bidwell S.L."/>
            <person name="Alsmark U.C.M."/>
            <person name="Besteiro S."/>
            <person name="Sicheritz-Ponten T."/>
            <person name="Noel C.J."/>
            <person name="Dacks J.B."/>
            <person name="Foster P.G."/>
            <person name="Simillion C."/>
            <person name="Van de Peer Y."/>
            <person name="Miranda-Saavedra D."/>
            <person name="Barton G.J."/>
            <person name="Westrop G.D."/>
            <person name="Mueller S."/>
            <person name="Dessi D."/>
            <person name="Fiori P.L."/>
            <person name="Ren Q."/>
            <person name="Paulsen I."/>
            <person name="Zhang H."/>
            <person name="Bastida-Corcuera F.D."/>
            <person name="Simoes-Barbosa A."/>
            <person name="Brown M.T."/>
            <person name="Hayes R.D."/>
            <person name="Mukherjee M."/>
            <person name="Okumura C.Y."/>
            <person name="Schneider R."/>
            <person name="Smith A.J."/>
            <person name="Vanacova S."/>
            <person name="Villalvazo M."/>
            <person name="Haas B.J."/>
            <person name="Pertea M."/>
            <person name="Feldblyum T.V."/>
            <person name="Utterback T.R."/>
            <person name="Shu C.L."/>
            <person name="Osoegawa K."/>
            <person name="de Jong P.J."/>
            <person name="Hrdy I."/>
            <person name="Horvathova L."/>
            <person name="Zubacova Z."/>
            <person name="Dolezal P."/>
            <person name="Malik S.B."/>
            <person name="Logsdon J.M. Jr."/>
            <person name="Henze K."/>
            <person name="Gupta A."/>
            <person name="Wang C.C."/>
            <person name="Dunne R.L."/>
            <person name="Upcroft J.A."/>
            <person name="Upcroft P."/>
            <person name="White O."/>
            <person name="Salzberg S.L."/>
            <person name="Tang P."/>
            <person name="Chiu C.-H."/>
            <person name="Lee Y.-S."/>
            <person name="Embley T.M."/>
            <person name="Coombs G.H."/>
            <person name="Mottram J.C."/>
            <person name="Tachezy J."/>
            <person name="Fraser-Liggett C.M."/>
            <person name="Johnson P.J."/>
        </authorList>
    </citation>
    <scope>NUCLEOTIDE SEQUENCE [LARGE SCALE GENOMIC DNA]</scope>
    <source>
        <strain evidence="2">G3</strain>
    </source>
</reference>
<dbReference type="VEuPathDB" id="TrichDB:TVAG_261080"/>
<evidence type="ECO:0000256" key="1">
    <source>
        <dbReference type="SAM" id="MobiDB-lite"/>
    </source>
</evidence>
<gene>
    <name evidence="2" type="ORF">TVAG_261080</name>
</gene>
<dbReference type="OrthoDB" id="21368at2759"/>
<dbReference type="RefSeq" id="XP_001306028.1">
    <property type="nucleotide sequence ID" value="XM_001306027.1"/>
</dbReference>
<dbReference type="KEGG" id="tva:4750816"/>
<name>A2FPR8_TRIV3</name>
<proteinExistence type="predicted"/>
<sequence>MGAGKESHGHNSYKTKRHDKEDDIDRHKRPRHTEKTEPNEITDEEILAMGLPLSFESSKGKQVQKNPVEAHRIGQIRKYNRVLARKLSQAMLDRLKMERLQNKLADNGE</sequence>
<evidence type="ECO:0000313" key="3">
    <source>
        <dbReference type="Proteomes" id="UP000001542"/>
    </source>
</evidence>
<dbReference type="EMBL" id="DS113930">
    <property type="protein sequence ID" value="EAX93098.1"/>
    <property type="molecule type" value="Genomic_DNA"/>
</dbReference>
<keyword evidence="3" id="KW-1185">Reference proteome</keyword>
<evidence type="ECO:0000313" key="2">
    <source>
        <dbReference type="EMBL" id="EAX93098.1"/>
    </source>
</evidence>
<dbReference type="VEuPathDB" id="TrichDB:TVAGG3_0494500"/>
<feature type="region of interest" description="Disordered" evidence="1">
    <location>
        <begin position="1"/>
        <end position="43"/>
    </location>
</feature>
<dbReference type="InParanoid" id="A2FPR8"/>